<evidence type="ECO:0000256" key="4">
    <source>
        <dbReference type="ARBA" id="ARBA00022695"/>
    </source>
</evidence>
<dbReference type="SMART" id="SM00486">
    <property type="entry name" value="POLBc"/>
    <property type="match status" value="1"/>
</dbReference>
<gene>
    <name evidence="17" type="ORF">AMK59_5005</name>
</gene>
<dbReference type="GO" id="GO:0003682">
    <property type="term" value="F:chromatin binding"/>
    <property type="evidence" value="ECO:0007669"/>
    <property type="project" value="TreeGrafter"/>
</dbReference>
<organism evidence="17 18">
    <name type="scientific">Oryctes borbonicus</name>
    <dbReference type="NCBI Taxonomy" id="1629725"/>
    <lineage>
        <taxon>Eukaryota</taxon>
        <taxon>Metazoa</taxon>
        <taxon>Ecdysozoa</taxon>
        <taxon>Arthropoda</taxon>
        <taxon>Hexapoda</taxon>
        <taxon>Insecta</taxon>
        <taxon>Pterygota</taxon>
        <taxon>Neoptera</taxon>
        <taxon>Endopterygota</taxon>
        <taxon>Coleoptera</taxon>
        <taxon>Polyphaga</taxon>
        <taxon>Scarabaeiformia</taxon>
        <taxon>Scarabaeidae</taxon>
        <taxon>Dynastinae</taxon>
        <taxon>Oryctes</taxon>
    </lineage>
</organism>
<comment type="subcellular location">
    <subcellularLocation>
        <location evidence="1">Nucleus</location>
    </subcellularLocation>
</comment>
<dbReference type="Gene3D" id="3.30.420.10">
    <property type="entry name" value="Ribonuclease H-like superfamily/Ribonuclease H"/>
    <property type="match status" value="1"/>
</dbReference>
<dbReference type="EMBL" id="LJIG01016384">
    <property type="protein sequence ID" value="KRT80764.1"/>
    <property type="molecule type" value="Genomic_DNA"/>
</dbReference>
<evidence type="ECO:0000256" key="9">
    <source>
        <dbReference type="ARBA" id="ARBA00022932"/>
    </source>
</evidence>
<evidence type="ECO:0000256" key="7">
    <source>
        <dbReference type="ARBA" id="ARBA00022771"/>
    </source>
</evidence>
<dbReference type="InterPro" id="IPR017964">
    <property type="entry name" value="DNA-dir_DNA_pol_B_CS"/>
</dbReference>
<dbReference type="GO" id="GO:0003688">
    <property type="term" value="F:DNA replication origin binding"/>
    <property type="evidence" value="ECO:0007669"/>
    <property type="project" value="TreeGrafter"/>
</dbReference>
<dbReference type="GO" id="GO:1902975">
    <property type="term" value="P:mitotic DNA replication initiation"/>
    <property type="evidence" value="ECO:0007669"/>
    <property type="project" value="InterPro"/>
</dbReference>
<keyword evidence="8" id="KW-0862">Zinc</keyword>
<dbReference type="GO" id="GO:0000166">
    <property type="term" value="F:nucleotide binding"/>
    <property type="evidence" value="ECO:0007669"/>
    <property type="project" value="InterPro"/>
</dbReference>
<feature type="domain" description="DNA-directed DNA polymerase family B exonuclease" evidence="15">
    <location>
        <begin position="77"/>
        <end position="314"/>
    </location>
</feature>
<dbReference type="FunFam" id="1.10.287.690:FF:000003">
    <property type="entry name" value="DNA polymerase"/>
    <property type="match status" value="1"/>
</dbReference>
<dbReference type="PANTHER" id="PTHR45861">
    <property type="entry name" value="DNA POLYMERASE ALPHA CATALYTIC SUBUNIT"/>
    <property type="match status" value="1"/>
</dbReference>
<dbReference type="InterPro" id="IPR042087">
    <property type="entry name" value="DNA_pol_B_thumb"/>
</dbReference>
<dbReference type="InterPro" id="IPR006133">
    <property type="entry name" value="DNA-dir_DNA_pol_B_exonuc"/>
</dbReference>
<dbReference type="Pfam" id="PF08996">
    <property type="entry name" value="zf-DNA_Pol"/>
    <property type="match status" value="1"/>
</dbReference>
<dbReference type="NCBIfam" id="TIGR00592">
    <property type="entry name" value="pol2"/>
    <property type="match status" value="1"/>
</dbReference>
<evidence type="ECO:0000256" key="11">
    <source>
        <dbReference type="ARBA" id="ARBA00023242"/>
    </source>
</evidence>
<evidence type="ECO:0000256" key="1">
    <source>
        <dbReference type="ARBA" id="ARBA00004123"/>
    </source>
</evidence>
<dbReference type="CDD" id="cd05776">
    <property type="entry name" value="DNA_polB_alpha_exo"/>
    <property type="match status" value="1"/>
</dbReference>
<evidence type="ECO:0000256" key="3">
    <source>
        <dbReference type="ARBA" id="ARBA00022679"/>
    </source>
</evidence>
<dbReference type="SUPFAM" id="SSF53098">
    <property type="entry name" value="Ribonuclease H-like"/>
    <property type="match status" value="1"/>
</dbReference>
<evidence type="ECO:0000313" key="18">
    <source>
        <dbReference type="Proteomes" id="UP000051574"/>
    </source>
</evidence>
<evidence type="ECO:0000313" key="17">
    <source>
        <dbReference type="EMBL" id="KRT80764.1"/>
    </source>
</evidence>
<comment type="similarity">
    <text evidence="2 12">Belongs to the DNA polymerase type-B family.</text>
</comment>
<dbReference type="GO" id="GO:0005658">
    <property type="term" value="C:alpha DNA polymerase:primase complex"/>
    <property type="evidence" value="ECO:0007669"/>
    <property type="project" value="UniProtKB-ARBA"/>
</dbReference>
<dbReference type="FunFam" id="1.10.132.60:FF:000004">
    <property type="entry name" value="DNA polymerase"/>
    <property type="match status" value="1"/>
</dbReference>
<dbReference type="SUPFAM" id="SSF56672">
    <property type="entry name" value="DNA/RNA polymerases"/>
    <property type="match status" value="1"/>
</dbReference>
<proteinExistence type="inferred from homology"/>
<dbReference type="GO" id="GO:0003887">
    <property type="term" value="F:DNA-directed DNA polymerase activity"/>
    <property type="evidence" value="ECO:0007669"/>
    <property type="project" value="UniProtKB-KW"/>
</dbReference>
<dbReference type="InterPro" id="IPR006172">
    <property type="entry name" value="DNA-dir_DNA_pol_B"/>
</dbReference>
<dbReference type="AlphaFoldDB" id="A0A0T6B064"/>
<dbReference type="InterPro" id="IPR043502">
    <property type="entry name" value="DNA/RNA_pol_sf"/>
</dbReference>
<evidence type="ECO:0000256" key="13">
    <source>
        <dbReference type="SAM" id="MobiDB-lite"/>
    </source>
</evidence>
<dbReference type="InterPro" id="IPR045846">
    <property type="entry name" value="POLBc_alpha"/>
</dbReference>
<dbReference type="InterPro" id="IPR038256">
    <property type="entry name" value="Pol_alpha_znc_sf"/>
</dbReference>
<protein>
    <recommendedName>
        <fullName evidence="12">DNA polymerase</fullName>
        <ecNumber evidence="12">2.7.7.7</ecNumber>
    </recommendedName>
</protein>
<dbReference type="CDD" id="cd05532">
    <property type="entry name" value="POLBc_alpha"/>
    <property type="match status" value="1"/>
</dbReference>
<dbReference type="GO" id="GO:0003697">
    <property type="term" value="F:single-stranded DNA binding"/>
    <property type="evidence" value="ECO:0007669"/>
    <property type="project" value="TreeGrafter"/>
</dbReference>
<dbReference type="OrthoDB" id="6755010at2759"/>
<dbReference type="InterPro" id="IPR023211">
    <property type="entry name" value="DNA_pol_palm_dom_sf"/>
</dbReference>
<keyword evidence="7" id="KW-0863">Zinc-finger</keyword>
<comment type="catalytic activity">
    <reaction evidence="12">
        <text>DNA(n) + a 2'-deoxyribonucleoside 5'-triphosphate = DNA(n+1) + diphosphate</text>
        <dbReference type="Rhea" id="RHEA:22508"/>
        <dbReference type="Rhea" id="RHEA-COMP:17339"/>
        <dbReference type="Rhea" id="RHEA-COMP:17340"/>
        <dbReference type="ChEBI" id="CHEBI:33019"/>
        <dbReference type="ChEBI" id="CHEBI:61560"/>
        <dbReference type="ChEBI" id="CHEBI:173112"/>
        <dbReference type="EC" id="2.7.7.7"/>
    </reaction>
</comment>
<keyword evidence="5 12" id="KW-0235">DNA replication</keyword>
<feature type="non-terminal residue" evidence="17">
    <location>
        <position position="1"/>
    </location>
</feature>
<keyword evidence="4 12" id="KW-0548">Nucleotidyltransferase</keyword>
<dbReference type="Gene3D" id="1.10.132.60">
    <property type="entry name" value="DNA polymerase family B, C-terminal domain"/>
    <property type="match status" value="1"/>
</dbReference>
<keyword evidence="9 12" id="KW-0239">DNA-directed DNA polymerase</keyword>
<reference evidence="17 18" key="1">
    <citation type="submission" date="2015-09" db="EMBL/GenBank/DDBJ databases">
        <title>Draft genome of the scarab beetle Oryctes borbonicus.</title>
        <authorList>
            <person name="Meyer J.M."/>
            <person name="Markov G.V."/>
            <person name="Baskaran P."/>
            <person name="Herrmann M."/>
            <person name="Sommer R.J."/>
            <person name="Roedelsperger C."/>
        </authorList>
    </citation>
    <scope>NUCLEOTIDE SEQUENCE [LARGE SCALE GENOMIC DNA]</scope>
    <source>
        <strain evidence="17">OB123</strain>
        <tissue evidence="17">Whole animal</tissue>
    </source>
</reference>
<dbReference type="GO" id="GO:0006273">
    <property type="term" value="P:lagging strand elongation"/>
    <property type="evidence" value="ECO:0007669"/>
    <property type="project" value="TreeGrafter"/>
</dbReference>
<dbReference type="GO" id="GO:0006272">
    <property type="term" value="P:leading strand elongation"/>
    <property type="evidence" value="ECO:0007669"/>
    <property type="project" value="TreeGrafter"/>
</dbReference>
<dbReference type="InterPro" id="IPR015088">
    <property type="entry name" value="Znf_DNA-dir_DNA_pol_B_alpha"/>
</dbReference>
<keyword evidence="10 12" id="KW-0238">DNA-binding</keyword>
<dbReference type="PROSITE" id="PS00116">
    <property type="entry name" value="DNA_POLYMERASE_B"/>
    <property type="match status" value="1"/>
</dbReference>
<dbReference type="PRINTS" id="PR00106">
    <property type="entry name" value="DNAPOLB"/>
</dbReference>
<dbReference type="GO" id="GO:0008270">
    <property type="term" value="F:zinc ion binding"/>
    <property type="evidence" value="ECO:0007669"/>
    <property type="project" value="UniProtKB-KW"/>
</dbReference>
<dbReference type="EC" id="2.7.7.7" evidence="12"/>
<keyword evidence="3 12" id="KW-0808">Transferase</keyword>
<evidence type="ECO:0000259" key="16">
    <source>
        <dbReference type="Pfam" id="PF08996"/>
    </source>
</evidence>
<feature type="domain" description="DNA-directed DNA polymerase family B multifunctional" evidence="14">
    <location>
        <begin position="382"/>
        <end position="815"/>
    </location>
</feature>
<keyword evidence="11" id="KW-0539">Nucleus</keyword>
<evidence type="ECO:0000256" key="12">
    <source>
        <dbReference type="RuleBase" id="RU000442"/>
    </source>
</evidence>
<evidence type="ECO:0000256" key="5">
    <source>
        <dbReference type="ARBA" id="ARBA00022705"/>
    </source>
</evidence>
<evidence type="ECO:0000259" key="15">
    <source>
        <dbReference type="Pfam" id="PF03104"/>
    </source>
</evidence>
<evidence type="ECO:0000259" key="14">
    <source>
        <dbReference type="Pfam" id="PF00136"/>
    </source>
</evidence>
<dbReference type="InterPro" id="IPR006134">
    <property type="entry name" value="DNA-dir_DNA_pol_B_multi_dom"/>
</dbReference>
<dbReference type="InterPro" id="IPR036397">
    <property type="entry name" value="RNaseH_sf"/>
</dbReference>
<dbReference type="Gene3D" id="3.30.70.2820">
    <property type="match status" value="1"/>
</dbReference>
<dbReference type="Pfam" id="PF00136">
    <property type="entry name" value="DNA_pol_B"/>
    <property type="match status" value="1"/>
</dbReference>
<dbReference type="GO" id="GO:0033554">
    <property type="term" value="P:cellular response to stress"/>
    <property type="evidence" value="ECO:0007669"/>
    <property type="project" value="UniProtKB-ARBA"/>
</dbReference>
<dbReference type="Pfam" id="PF03104">
    <property type="entry name" value="DNA_pol_B_exo1"/>
    <property type="match status" value="1"/>
</dbReference>
<feature type="domain" description="Zinc finger DNA-directed DNA polymerase family B alpha" evidence="16">
    <location>
        <begin position="847"/>
        <end position="1021"/>
    </location>
</feature>
<comment type="caution">
    <text evidence="17">The sequence shown here is derived from an EMBL/GenBank/DDBJ whole genome shotgun (WGS) entry which is preliminary data.</text>
</comment>
<keyword evidence="18" id="KW-1185">Reference proteome</keyword>
<dbReference type="PANTHER" id="PTHR45861:SF1">
    <property type="entry name" value="DNA POLYMERASE ALPHA CATALYTIC SUBUNIT"/>
    <property type="match status" value="1"/>
</dbReference>
<feature type="region of interest" description="Disordered" evidence="13">
    <location>
        <begin position="415"/>
        <end position="437"/>
    </location>
</feature>
<evidence type="ECO:0000256" key="8">
    <source>
        <dbReference type="ARBA" id="ARBA00022833"/>
    </source>
</evidence>
<evidence type="ECO:0000256" key="2">
    <source>
        <dbReference type="ARBA" id="ARBA00005755"/>
    </source>
</evidence>
<dbReference type="Proteomes" id="UP000051574">
    <property type="component" value="Unassembled WGS sequence"/>
</dbReference>
<dbReference type="Gene3D" id="1.10.287.690">
    <property type="entry name" value="Helix hairpin bin"/>
    <property type="match status" value="1"/>
</dbReference>
<name>A0A0T6B064_9SCAR</name>
<sequence length="1052" mass="120843">FHRSCSTKPVTLLDVYHEFNKNISGGLKINNFKSRKTEKNYVFDSDVPTHSEYLEVHYSAKSPVIPQEYQSGETYSKIFGLNTNYLEIVLLERKIKGPCWLEVINPEPVNNQVSWCKLEVNCVKVSNLKIFETNTMLPPPPLVVAAINLHTIVGQGKFGVRNEIVMISCLVQNKYSVDKQVPKPQFQQHFCVLARPESMRLPLDIHNALKAYRGTHIQRMDSEKALLNYFIMQFANIDPDLIVGHDMQGYELNLLCSRLRCSNVNSFSKLGRLKRSEFPQKGKFERELFCGRLVCDIKISAKELIRSRSFDLDTLCQKVLKVKEGQRINLEPEDIPRMYQSSNDILKLITITMQDTAYILQILYELNVIPLALQITNIAGNVMSRTLLGGRSERNEFLLLHAFTEKDYLVPDKSYDKKIQDDPEQQGNTKSKRKKPTYSGGLVLDPKVGFYDKLILLMDFNSLYPSIIQEYNVCFTTLTHSEGNTCNFNQDKTKSNGILPTEIRKLVENRRNVKALMKKVDSSSESYMQYNIRQTALKLTANSMYGCLGFSNSRFFAKEIAAFITQKGREILTNTKDAVEKMSFEVIYGDTDSIMINTNCLDYDQVFKIGNKIKQEINKLYRQVELDIDGVFKYLLLLKKKKYAAVTITKSKSGELKLAQEHKGLDIVRRDWSQLSAECGKAILNYILSSDSLEEKFENVQNHLTRVKNDLENNSVPLTLLMITKQLTKNPKEYSEKNSLPHVQVALRYNQKGGKQLQNGDTVHYIICDNGTNAAATQRAYHIEELKNSDTLKVDIKYYLSLQIYPVISRLCAPISGLDEYQIATWLGVDVTNVKKPKEKDDNEDIQYNDAIKYRHCEPFTFICYSCKAQNKVNEPAYNGVYFLEKCSNTKCLIRPTEYVPYISNQLTLSMHRYIKKFYKFEMTCEDPACINDESFVTINVAGKYSLCRTCKESIMYLKYTAQDLHLQLSYFKNLFLTSKGSKKLKNIDLPMQNAYNLLQKTVDKMLNRSGFNKINLEAMFAPFIPSKNVVKEEEDEPIIAGEDVESETDDF</sequence>
<dbReference type="InterPro" id="IPR012337">
    <property type="entry name" value="RNaseH-like_sf"/>
</dbReference>
<dbReference type="Gene3D" id="3.90.1600.10">
    <property type="entry name" value="Palm domain of DNA polymerase"/>
    <property type="match status" value="1"/>
</dbReference>
<evidence type="ECO:0000256" key="10">
    <source>
        <dbReference type="ARBA" id="ARBA00023125"/>
    </source>
</evidence>
<dbReference type="Gene3D" id="1.10.3200.20">
    <property type="entry name" value="DNA Polymerase alpha, zinc finger"/>
    <property type="match status" value="1"/>
</dbReference>
<evidence type="ECO:0000256" key="6">
    <source>
        <dbReference type="ARBA" id="ARBA00022723"/>
    </source>
</evidence>
<accession>A0A0T6B064</accession>
<keyword evidence="6" id="KW-0479">Metal-binding</keyword>